<evidence type="ECO:0000313" key="2">
    <source>
        <dbReference type="Proteomes" id="UP000002985"/>
    </source>
</evidence>
<name>I3IK29_9BACT</name>
<keyword evidence="2" id="KW-1185">Reference proteome</keyword>
<reference evidence="1 2" key="1">
    <citation type="journal article" date="2012" name="FEBS Lett.">
        <title>Anammox organism KSU-1 expresses a NirK-type copper-containing nitrite reductase instead of a NirS-type with cytochrome cd1.</title>
        <authorList>
            <person name="Hira D."/>
            <person name="Toh H."/>
            <person name="Migita C.T."/>
            <person name="Okubo H."/>
            <person name="Nishiyama T."/>
            <person name="Hattori M."/>
            <person name="Furukawa K."/>
            <person name="Fujii T."/>
        </authorList>
    </citation>
    <scope>NUCLEOTIDE SEQUENCE [LARGE SCALE GENOMIC DNA]</scope>
</reference>
<evidence type="ECO:0000313" key="1">
    <source>
        <dbReference type="EMBL" id="GAB62074.1"/>
    </source>
</evidence>
<sequence>MIALQHYKSNHIGREISKIPKIFQILWLPYSKTFVLFNKLYQ</sequence>
<protein>
    <submittedName>
        <fullName evidence="1">Uncharacterized protein</fullName>
    </submittedName>
</protein>
<dbReference type="EMBL" id="BAFH01000003">
    <property type="protein sequence ID" value="GAB62074.1"/>
    <property type="molecule type" value="Genomic_DNA"/>
</dbReference>
<dbReference type="AlphaFoldDB" id="I3IK29"/>
<gene>
    <name evidence="1" type="ORF">KSU1_C0478</name>
</gene>
<organism evidence="1 2">
    <name type="scientific">Candidatus Jettenia caeni</name>
    <dbReference type="NCBI Taxonomy" id="247490"/>
    <lineage>
        <taxon>Bacteria</taxon>
        <taxon>Pseudomonadati</taxon>
        <taxon>Planctomycetota</taxon>
        <taxon>Candidatus Brocadiia</taxon>
        <taxon>Candidatus Brocadiales</taxon>
        <taxon>Candidatus Brocadiaceae</taxon>
        <taxon>Candidatus Jettenia</taxon>
    </lineage>
</organism>
<dbReference type="Proteomes" id="UP000002985">
    <property type="component" value="Unassembled WGS sequence"/>
</dbReference>
<proteinExistence type="predicted"/>
<comment type="caution">
    <text evidence="1">The sequence shown here is derived from an EMBL/GenBank/DDBJ whole genome shotgun (WGS) entry which is preliminary data.</text>
</comment>
<dbReference type="STRING" id="247490.KSU1_C0478"/>
<accession>I3IK29</accession>